<evidence type="ECO:0000256" key="3">
    <source>
        <dbReference type="ARBA" id="ARBA00022540"/>
    </source>
</evidence>
<dbReference type="InterPro" id="IPR036925">
    <property type="entry name" value="TIF_IF2_dom3_sf"/>
</dbReference>
<sequence>MTQKQVAPSQTTVISRPPIVAVLGHVDHGKTTLLDTIRKSNMTAGEAGGITQHIGAYQIKIKNQKSPPKADRPLTEKIKNEDEKSITFIDTPGHEAFAKMRSRGVAAADIAILVVAANDGVMPQTLEAISHIKKAQIPYIVAANKIDLPEANIDKLKQQLAKAEVLVEGYGGDVVLMPISAKTGKGVPELLDMILLISEMKGLTGDPKGVFAGVVIEAKLDKKRGRLASVIVKNGTLTISQTIYAESIPAKVKALISDLGQSVTEATLSQPVEIMGWEAMPQIGAGVYAESQIAKQVETSKFQPKPFALPPVTDTKTLKLILKADVAGSLEAIKENLGPNIELVALGTGEITESDILLAKSTGAAIIGFNVKPHHKLLQLAQTEKVRLKTYAVIYQLLDEIKEVEAILNQPQAQEEELGQATIMAEFTADEARVAGCRVTKGVVSRGDLVKILRKSEEIGRTRVRSMRFGKTDVAKTEVGKECGILFDKKLDFKVGDLIIAYKLHELLA</sequence>
<name>A0A0G1CMC2_9BACT</name>
<protein>
    <recommendedName>
        <fullName evidence="2 7">Translation initiation factor IF-2</fullName>
    </recommendedName>
</protein>
<accession>A0A0G1CMC2</accession>
<evidence type="ECO:0000256" key="2">
    <source>
        <dbReference type="ARBA" id="ARBA00020675"/>
    </source>
</evidence>
<comment type="function">
    <text evidence="8">One of the essential components for the initiation of protein synthesis. Protects formylmethionyl-tRNA from spontaneous hydrolysis and promotes its binding to the 30S ribosomal subunits. Also involved in the hydrolysis of GTP during the formation of the 70S ribosomal complex.</text>
</comment>
<dbReference type="InterPro" id="IPR023115">
    <property type="entry name" value="TIF_IF2_dom3"/>
</dbReference>
<dbReference type="InterPro" id="IPR027417">
    <property type="entry name" value="P-loop_NTPase"/>
</dbReference>
<dbReference type="InterPro" id="IPR015760">
    <property type="entry name" value="TIF_IF2"/>
</dbReference>
<evidence type="ECO:0000256" key="6">
    <source>
        <dbReference type="ARBA" id="ARBA00023134"/>
    </source>
</evidence>
<dbReference type="Gene3D" id="3.40.50.10050">
    <property type="entry name" value="Translation initiation factor IF- 2, domain 3"/>
    <property type="match status" value="1"/>
</dbReference>
<dbReference type="Gene3D" id="2.40.30.10">
    <property type="entry name" value="Translation factors"/>
    <property type="match status" value="2"/>
</dbReference>
<dbReference type="CDD" id="cd01887">
    <property type="entry name" value="IF2_eIF5B"/>
    <property type="match status" value="1"/>
</dbReference>
<keyword evidence="3 8" id="KW-0396">Initiation factor</keyword>
<dbReference type="Pfam" id="PF00009">
    <property type="entry name" value="GTP_EFTU"/>
    <property type="match status" value="1"/>
</dbReference>
<dbReference type="GO" id="GO:0003924">
    <property type="term" value="F:GTPase activity"/>
    <property type="evidence" value="ECO:0007669"/>
    <property type="project" value="InterPro"/>
</dbReference>
<dbReference type="InterPro" id="IPR009000">
    <property type="entry name" value="Transl_B-barrel_sf"/>
</dbReference>
<keyword evidence="4" id="KW-0547">Nucleotide-binding</keyword>
<comment type="caution">
    <text evidence="10">The sequence shown here is derived from an EMBL/GenBank/DDBJ whole genome shotgun (WGS) entry which is preliminary data.</text>
</comment>
<organism evidence="10 11">
    <name type="scientific">Candidatus Gottesmanbacteria bacterium GW2011_GWB1_43_11</name>
    <dbReference type="NCBI Taxonomy" id="1618446"/>
    <lineage>
        <taxon>Bacteria</taxon>
        <taxon>Candidatus Gottesmaniibacteriota</taxon>
    </lineage>
</organism>
<dbReference type="FunFam" id="3.40.50.300:FF:000019">
    <property type="entry name" value="Translation initiation factor IF-2"/>
    <property type="match status" value="1"/>
</dbReference>
<evidence type="ECO:0000313" key="11">
    <source>
        <dbReference type="Proteomes" id="UP000034050"/>
    </source>
</evidence>
<dbReference type="EMBL" id="LCFD01000006">
    <property type="protein sequence ID" value="KKS86925.1"/>
    <property type="molecule type" value="Genomic_DNA"/>
</dbReference>
<dbReference type="Pfam" id="PF11987">
    <property type="entry name" value="IF-2"/>
    <property type="match status" value="1"/>
</dbReference>
<dbReference type="GO" id="GO:0003743">
    <property type="term" value="F:translation initiation factor activity"/>
    <property type="evidence" value="ECO:0007669"/>
    <property type="project" value="UniProtKB-UniRule"/>
</dbReference>
<evidence type="ECO:0000259" key="9">
    <source>
        <dbReference type="PROSITE" id="PS51722"/>
    </source>
</evidence>
<dbReference type="InterPro" id="IPR005225">
    <property type="entry name" value="Small_GTP-bd"/>
</dbReference>
<dbReference type="PANTHER" id="PTHR43381">
    <property type="entry name" value="TRANSLATION INITIATION FACTOR IF-2-RELATED"/>
    <property type="match status" value="1"/>
</dbReference>
<dbReference type="SUPFAM" id="SSF50447">
    <property type="entry name" value="Translation proteins"/>
    <property type="match status" value="2"/>
</dbReference>
<dbReference type="InterPro" id="IPR053905">
    <property type="entry name" value="EF-G-like_DII"/>
</dbReference>
<dbReference type="PATRIC" id="fig|1618446.3.peg.789"/>
<dbReference type="InterPro" id="IPR000178">
    <property type="entry name" value="TF_IF2_bacterial-like"/>
</dbReference>
<dbReference type="FunFam" id="2.40.30.10:FF:000008">
    <property type="entry name" value="Translation initiation factor IF-2"/>
    <property type="match status" value="1"/>
</dbReference>
<gene>
    <name evidence="10" type="ORF">UV61_C0006G0126</name>
</gene>
<dbReference type="Pfam" id="PF22042">
    <property type="entry name" value="EF-G_D2"/>
    <property type="match status" value="1"/>
</dbReference>
<comment type="similarity">
    <text evidence="1 8">Belongs to the TRAFAC class translation factor GTPase superfamily. Classic translation factor GTPase family. IF-2 subfamily.</text>
</comment>
<dbReference type="SUPFAM" id="SSF52156">
    <property type="entry name" value="Initiation factor IF2/eIF5b, domain 3"/>
    <property type="match status" value="1"/>
</dbReference>
<dbReference type="NCBIfam" id="TIGR00231">
    <property type="entry name" value="small_GTP"/>
    <property type="match status" value="1"/>
</dbReference>
<keyword evidence="6" id="KW-0342">GTP-binding</keyword>
<reference evidence="10 11" key="1">
    <citation type="journal article" date="2015" name="Nature">
        <title>rRNA introns, odd ribosomes, and small enigmatic genomes across a large radiation of phyla.</title>
        <authorList>
            <person name="Brown C.T."/>
            <person name="Hug L.A."/>
            <person name="Thomas B.C."/>
            <person name="Sharon I."/>
            <person name="Castelle C.J."/>
            <person name="Singh A."/>
            <person name="Wilkins M.J."/>
            <person name="Williams K.H."/>
            <person name="Banfield J.F."/>
        </authorList>
    </citation>
    <scope>NUCLEOTIDE SEQUENCE [LARGE SCALE GENOMIC DNA]</scope>
</reference>
<evidence type="ECO:0000256" key="5">
    <source>
        <dbReference type="ARBA" id="ARBA00022917"/>
    </source>
</evidence>
<dbReference type="Proteomes" id="UP000034050">
    <property type="component" value="Unassembled WGS sequence"/>
</dbReference>
<evidence type="ECO:0000256" key="4">
    <source>
        <dbReference type="ARBA" id="ARBA00022741"/>
    </source>
</evidence>
<dbReference type="PROSITE" id="PS51722">
    <property type="entry name" value="G_TR_2"/>
    <property type="match status" value="1"/>
</dbReference>
<proteinExistence type="inferred from homology"/>
<dbReference type="InterPro" id="IPR000795">
    <property type="entry name" value="T_Tr_GTP-bd_dom"/>
</dbReference>
<keyword evidence="5 8" id="KW-0648">Protein biosynthesis</keyword>
<dbReference type="GO" id="GO:0005737">
    <property type="term" value="C:cytoplasm"/>
    <property type="evidence" value="ECO:0007669"/>
    <property type="project" value="UniProtKB-UniRule"/>
</dbReference>
<evidence type="ECO:0000256" key="8">
    <source>
        <dbReference type="RuleBase" id="RU000644"/>
    </source>
</evidence>
<dbReference type="GO" id="GO:0005525">
    <property type="term" value="F:GTP binding"/>
    <property type="evidence" value="ECO:0007669"/>
    <property type="project" value="UniProtKB-KW"/>
</dbReference>
<dbReference type="Gene3D" id="3.40.50.300">
    <property type="entry name" value="P-loop containing nucleotide triphosphate hydrolases"/>
    <property type="match status" value="1"/>
</dbReference>
<dbReference type="SUPFAM" id="SSF52540">
    <property type="entry name" value="P-loop containing nucleoside triphosphate hydrolases"/>
    <property type="match status" value="1"/>
</dbReference>
<dbReference type="PRINTS" id="PR00315">
    <property type="entry name" value="ELONGATNFCT"/>
</dbReference>
<evidence type="ECO:0000313" key="10">
    <source>
        <dbReference type="EMBL" id="KKS86925.1"/>
    </source>
</evidence>
<dbReference type="NCBIfam" id="TIGR00487">
    <property type="entry name" value="IF-2"/>
    <property type="match status" value="1"/>
</dbReference>
<dbReference type="FunFam" id="3.40.50.10050:FF:000001">
    <property type="entry name" value="Translation initiation factor IF-2"/>
    <property type="match status" value="1"/>
</dbReference>
<dbReference type="AlphaFoldDB" id="A0A0G1CMC2"/>
<feature type="domain" description="Tr-type G" evidence="9">
    <location>
        <begin position="15"/>
        <end position="208"/>
    </location>
</feature>
<dbReference type="STRING" id="1618446.UV61_C0006G0126"/>
<evidence type="ECO:0000256" key="7">
    <source>
        <dbReference type="NCBIfam" id="TIGR00487"/>
    </source>
</evidence>
<evidence type="ECO:0000256" key="1">
    <source>
        <dbReference type="ARBA" id="ARBA00007733"/>
    </source>
</evidence>
<dbReference type="PANTHER" id="PTHR43381:SF4">
    <property type="entry name" value="EUKARYOTIC TRANSLATION INITIATION FACTOR 5B"/>
    <property type="match status" value="1"/>
</dbReference>